<keyword evidence="3" id="KW-1185">Reference proteome</keyword>
<dbReference type="eggNOG" id="COG0451">
    <property type="taxonomic scope" value="Bacteria"/>
</dbReference>
<dbReference type="SUPFAM" id="SSF51735">
    <property type="entry name" value="NAD(P)-binding Rossmann-fold domains"/>
    <property type="match status" value="1"/>
</dbReference>
<organism evidence="2 3">
    <name type="scientific">Catenulispora acidiphila (strain DSM 44928 / JCM 14897 / NBRC 102108 / NRRL B-24433 / ID139908)</name>
    <dbReference type="NCBI Taxonomy" id="479433"/>
    <lineage>
        <taxon>Bacteria</taxon>
        <taxon>Bacillati</taxon>
        <taxon>Actinomycetota</taxon>
        <taxon>Actinomycetes</taxon>
        <taxon>Catenulisporales</taxon>
        <taxon>Catenulisporaceae</taxon>
        <taxon>Catenulispora</taxon>
    </lineage>
</organism>
<accession>C7QEP4</accession>
<feature type="domain" description="NAD-dependent epimerase/dehydratase" evidence="1">
    <location>
        <begin position="3"/>
        <end position="224"/>
    </location>
</feature>
<dbReference type="Pfam" id="PF01370">
    <property type="entry name" value="Epimerase"/>
    <property type="match status" value="1"/>
</dbReference>
<dbReference type="Gene3D" id="3.40.50.720">
    <property type="entry name" value="NAD(P)-binding Rossmann-like Domain"/>
    <property type="match status" value="1"/>
</dbReference>
<dbReference type="HOGENOM" id="CLU_061176_0_1_11"/>
<gene>
    <name evidence="2" type="ordered locus">Caci_3930</name>
</gene>
<dbReference type="AlphaFoldDB" id="C7QEP4"/>
<dbReference type="InterPro" id="IPR050177">
    <property type="entry name" value="Lipid_A_modif_metabolic_enz"/>
</dbReference>
<dbReference type="InParanoid" id="C7QEP4"/>
<dbReference type="Proteomes" id="UP000000851">
    <property type="component" value="Chromosome"/>
</dbReference>
<reference evidence="2 3" key="1">
    <citation type="journal article" date="2009" name="Stand. Genomic Sci.">
        <title>Complete genome sequence of Catenulispora acidiphila type strain (ID 139908).</title>
        <authorList>
            <person name="Copeland A."/>
            <person name="Lapidus A."/>
            <person name="Glavina Del Rio T."/>
            <person name="Nolan M."/>
            <person name="Lucas S."/>
            <person name="Chen F."/>
            <person name="Tice H."/>
            <person name="Cheng J.F."/>
            <person name="Bruce D."/>
            <person name="Goodwin L."/>
            <person name="Pitluck S."/>
            <person name="Mikhailova N."/>
            <person name="Pati A."/>
            <person name="Ivanova N."/>
            <person name="Mavromatis K."/>
            <person name="Chen A."/>
            <person name="Palaniappan K."/>
            <person name="Chain P."/>
            <person name="Land M."/>
            <person name="Hauser L."/>
            <person name="Chang Y.J."/>
            <person name="Jeffries C.D."/>
            <person name="Chertkov O."/>
            <person name="Brettin T."/>
            <person name="Detter J.C."/>
            <person name="Han C."/>
            <person name="Ali Z."/>
            <person name="Tindall B.J."/>
            <person name="Goker M."/>
            <person name="Bristow J."/>
            <person name="Eisen J.A."/>
            <person name="Markowitz V."/>
            <person name="Hugenholtz P."/>
            <person name="Kyrpides N.C."/>
            <person name="Klenk H.P."/>
        </authorList>
    </citation>
    <scope>NUCLEOTIDE SEQUENCE [LARGE SCALE GENOMIC DNA]</scope>
    <source>
        <strain evidence="3">DSM 44928 / JCM 14897 / NBRC 102108 / NRRL B-24433 / ID139908</strain>
    </source>
</reference>
<proteinExistence type="predicted"/>
<dbReference type="OrthoDB" id="7941246at2"/>
<sequence>MRILILGGTWFLGRAIAASAIEHGHQVTVFNRGRSGGDPDGAEAIRGDRESEDGLKRLAGSGPWDVVVDPSGQVPRVVLASARALVGSGRYVFVSSVSAYAGWPIDPLTETSALLESRADAGPEFGYTDPRGYPTQYGFAKAGCEQAVLDVFGPDRATILRPGVILGPWEYVGRLPWWLRRVAEGGRVLAPGDPNQLIQPVDVRDVADFATRTAEHDFGGAFNVTAPANHTTFAGFLEACRQVTGSDAEFVWVGDDQLAAVGVRQWTEIPLWRSVGAFPGTWKVSSAKAAASGLSARTIRATVADTWQWLTSGGQAVASARASELGIDPEREAEILACAGR</sequence>
<evidence type="ECO:0000259" key="1">
    <source>
        <dbReference type="Pfam" id="PF01370"/>
    </source>
</evidence>
<protein>
    <submittedName>
        <fullName evidence="2">NAD-dependent epimerase/dehydratase</fullName>
    </submittedName>
</protein>
<name>C7QEP4_CATAD</name>
<dbReference type="PANTHER" id="PTHR43245:SF13">
    <property type="entry name" value="UDP-D-APIOSE_UDP-D-XYLOSE SYNTHASE 2"/>
    <property type="match status" value="1"/>
</dbReference>
<evidence type="ECO:0000313" key="2">
    <source>
        <dbReference type="EMBL" id="ACU72814.1"/>
    </source>
</evidence>
<dbReference type="PANTHER" id="PTHR43245">
    <property type="entry name" value="BIFUNCTIONAL POLYMYXIN RESISTANCE PROTEIN ARNA"/>
    <property type="match status" value="1"/>
</dbReference>
<dbReference type="EMBL" id="CP001700">
    <property type="protein sequence ID" value="ACU72814.1"/>
    <property type="molecule type" value="Genomic_DNA"/>
</dbReference>
<dbReference type="KEGG" id="cai:Caci_3930"/>
<dbReference type="STRING" id="479433.Caci_3930"/>
<evidence type="ECO:0000313" key="3">
    <source>
        <dbReference type="Proteomes" id="UP000000851"/>
    </source>
</evidence>
<dbReference type="RefSeq" id="WP_015792543.1">
    <property type="nucleotide sequence ID" value="NC_013131.1"/>
</dbReference>
<dbReference type="InterPro" id="IPR036291">
    <property type="entry name" value="NAD(P)-bd_dom_sf"/>
</dbReference>
<dbReference type="InterPro" id="IPR001509">
    <property type="entry name" value="Epimerase_deHydtase"/>
</dbReference>